<dbReference type="EMBL" id="CM020620">
    <property type="protein sequence ID" value="KAK1868632.1"/>
    <property type="molecule type" value="Genomic_DNA"/>
</dbReference>
<protein>
    <submittedName>
        <fullName evidence="1">Uncharacterized protein</fullName>
    </submittedName>
</protein>
<accession>A0ACC3CFU0</accession>
<dbReference type="Proteomes" id="UP000798662">
    <property type="component" value="Chromosome 3"/>
</dbReference>
<comment type="caution">
    <text evidence="1">The sequence shown here is derived from an EMBL/GenBank/DDBJ whole genome shotgun (WGS) entry which is preliminary data.</text>
</comment>
<sequence length="801" mass="82350">MSPTPAVLTPVPEIRPILTDTNVVGVITGRQPRLPDDLEGREHPLLPLLEAAWSKGADAVRALLDEGADVAETNDMDDTALHWAAAAGDVASVRALLSAGARLAAASVQRHWRWSEGGFEILARDAPGRLVIESGVTPLHNASRHGNVASMKALLCAGDQVDAMSDSGRTALHEAGLSGSAEAVQTLLDAGACVDGADKHGKTALHEAGVVGSAAAVQTLLDAEANLDRQDNHGNSALHYAGRSGSAATVQTLLDAGANVMRVDWWGRTPLNQAGLSGSAAAVQTMLLAGAAVIGVDRIGSTELLNAGYSGSAEVLQALLDAGAKAIEVSRDGRTALHTAASSGSTAALQTLLSAGANVNVAGADSRGCTALHLAAGSGSASAVQTLLDAGACLDGADNDGATALHRAGRSGSAAAVRTLLDAGAIVSGADSAGCTALHKAASADYHGALDALCKAGACTEARDNRGRSPLHVAAELGRLPVVAALLRHLTRPPPDGEVNAVDQDDRTPLHYAAAKGHAAVVALLLRHGAHSAVVDRMGQTPLFFAASLGHEAIVDQLGAEQPTKAVSTPLHGAATYGRVALFSKPQLLPFLSVADETGSTPLHIAASSVHAPSVRALVALGGDVHLRNGDGETPWDRTVAWLERAVQDAETDCTRAAVRKDVRRRMHDAAAGHVAAQGQTDGELDLTGVPWRVCRKLEDFRAVALCFLTAGVRVRGGGHSGIKWLCMRIVRGADGFGPRQFARLAITGLVGRPAADQQLQGAPSRQVVRDGARGGVVRHQRQEKNRLGIGGARAPLRQTP</sequence>
<reference evidence="1" key="1">
    <citation type="submission" date="2019-11" db="EMBL/GenBank/DDBJ databases">
        <title>Nori genome reveals adaptations in red seaweeds to the harsh intertidal environment.</title>
        <authorList>
            <person name="Wang D."/>
            <person name="Mao Y."/>
        </authorList>
    </citation>
    <scope>NUCLEOTIDE SEQUENCE</scope>
    <source>
        <tissue evidence="1">Gametophyte</tissue>
    </source>
</reference>
<evidence type="ECO:0000313" key="2">
    <source>
        <dbReference type="Proteomes" id="UP000798662"/>
    </source>
</evidence>
<evidence type="ECO:0000313" key="1">
    <source>
        <dbReference type="EMBL" id="KAK1868632.1"/>
    </source>
</evidence>
<keyword evidence="2" id="KW-1185">Reference proteome</keyword>
<organism evidence="1 2">
    <name type="scientific">Pyropia yezoensis</name>
    <name type="common">Susabi-nori</name>
    <name type="synonym">Porphyra yezoensis</name>
    <dbReference type="NCBI Taxonomy" id="2788"/>
    <lineage>
        <taxon>Eukaryota</taxon>
        <taxon>Rhodophyta</taxon>
        <taxon>Bangiophyceae</taxon>
        <taxon>Bangiales</taxon>
        <taxon>Bangiaceae</taxon>
        <taxon>Pyropia</taxon>
    </lineage>
</organism>
<gene>
    <name evidence="1" type="ORF">I4F81_011117</name>
</gene>
<proteinExistence type="predicted"/>
<name>A0ACC3CFU0_PYRYE</name>